<feature type="domain" description="Pyridoxamine 5'-phosphate oxidase N-terminal" evidence="2">
    <location>
        <begin position="73"/>
        <end position="159"/>
    </location>
</feature>
<evidence type="ECO:0000259" key="2">
    <source>
        <dbReference type="Pfam" id="PF01243"/>
    </source>
</evidence>
<evidence type="ECO:0000313" key="3">
    <source>
        <dbReference type="EMBL" id="SVD64538.1"/>
    </source>
</evidence>
<dbReference type="AlphaFoldDB" id="A0A382X2D0"/>
<proteinExistence type="predicted"/>
<dbReference type="InterPro" id="IPR012349">
    <property type="entry name" value="Split_barrel_FMN-bd"/>
</dbReference>
<feature type="non-terminal residue" evidence="3">
    <location>
        <position position="169"/>
    </location>
</feature>
<reference evidence="3" key="1">
    <citation type="submission" date="2018-05" db="EMBL/GenBank/DDBJ databases">
        <authorList>
            <person name="Lanie J.A."/>
            <person name="Ng W.-L."/>
            <person name="Kazmierczak K.M."/>
            <person name="Andrzejewski T.M."/>
            <person name="Davidsen T.M."/>
            <person name="Wayne K.J."/>
            <person name="Tettelin H."/>
            <person name="Glass J.I."/>
            <person name="Rusch D."/>
            <person name="Podicherti R."/>
            <person name="Tsui H.-C.T."/>
            <person name="Winkler M.E."/>
        </authorList>
    </citation>
    <scope>NUCLEOTIDE SEQUENCE</scope>
</reference>
<dbReference type="Gene3D" id="2.30.110.10">
    <property type="entry name" value="Electron Transport, Fmn-binding Protein, Chain A"/>
    <property type="match status" value="1"/>
</dbReference>
<sequence length="169" mass="19084">MLTLGADDVSKNLEDENSTLTTTHPVGTLNPHSARTQQMRIAKLLGVATNTRGNYMAIEMTDEMVEHVDNNQANRKPCILATAGKDGWPSMGFRASMMVFDKDHLAFWERSNKDGLSNMQENPQVLVMYRDPEARVAFKFYGHVTIHDSGEMRESVWERTVQPEKDADP</sequence>
<dbReference type="PANTHER" id="PTHR40660:SF1">
    <property type="entry name" value="5'-PHOSPHATE OXIDASE PUTATIVE DOMAIN-CONTAINING PROTEIN-RELATED"/>
    <property type="match status" value="1"/>
</dbReference>
<gene>
    <name evidence="3" type="ORF">METZ01_LOCUS417392</name>
</gene>
<accession>A0A382X2D0</accession>
<organism evidence="3">
    <name type="scientific">marine metagenome</name>
    <dbReference type="NCBI Taxonomy" id="408172"/>
    <lineage>
        <taxon>unclassified sequences</taxon>
        <taxon>metagenomes</taxon>
        <taxon>ecological metagenomes</taxon>
    </lineage>
</organism>
<feature type="compositionally biased region" description="Polar residues" evidence="1">
    <location>
        <begin position="18"/>
        <end position="33"/>
    </location>
</feature>
<dbReference type="SUPFAM" id="SSF50475">
    <property type="entry name" value="FMN-binding split barrel"/>
    <property type="match status" value="1"/>
</dbReference>
<protein>
    <recommendedName>
        <fullName evidence="2">Pyridoxamine 5'-phosphate oxidase N-terminal domain-containing protein</fullName>
    </recommendedName>
</protein>
<evidence type="ECO:0000256" key="1">
    <source>
        <dbReference type="SAM" id="MobiDB-lite"/>
    </source>
</evidence>
<feature type="region of interest" description="Disordered" evidence="1">
    <location>
        <begin position="1"/>
        <end position="33"/>
    </location>
</feature>
<name>A0A382X2D0_9ZZZZ</name>
<dbReference type="EMBL" id="UINC01163953">
    <property type="protein sequence ID" value="SVD64538.1"/>
    <property type="molecule type" value="Genomic_DNA"/>
</dbReference>
<dbReference type="PANTHER" id="PTHR40660">
    <property type="entry name" value="5'-PHOSPHATE OXIDASE PUTATIVE DOMAIN-CONTAINING PROTEIN-RELATED"/>
    <property type="match status" value="1"/>
</dbReference>
<dbReference type="Pfam" id="PF01243">
    <property type="entry name" value="PNPOx_N"/>
    <property type="match status" value="1"/>
</dbReference>
<dbReference type="InterPro" id="IPR011576">
    <property type="entry name" value="Pyridox_Oxase_N"/>
</dbReference>